<dbReference type="VEuPathDB" id="AmoebaDB:EDI_258810"/>
<dbReference type="EMBL" id="DS550411">
    <property type="protein sequence ID" value="EDR23114.1"/>
    <property type="molecule type" value="Genomic_DNA"/>
</dbReference>
<organism evidence="2">
    <name type="scientific">Entamoeba dispar (strain ATCC PRA-260 / SAW760)</name>
    <dbReference type="NCBI Taxonomy" id="370354"/>
    <lineage>
        <taxon>Eukaryota</taxon>
        <taxon>Amoebozoa</taxon>
        <taxon>Evosea</taxon>
        <taxon>Archamoebae</taxon>
        <taxon>Mastigamoebida</taxon>
        <taxon>Entamoebidae</taxon>
        <taxon>Entamoeba</taxon>
    </lineage>
</organism>
<feature type="non-terminal residue" evidence="1">
    <location>
        <position position="509"/>
    </location>
</feature>
<proteinExistence type="predicted"/>
<protein>
    <recommendedName>
        <fullName evidence="3">F-box domain-containing protein</fullName>
    </recommendedName>
</protein>
<dbReference type="KEGG" id="edi:EDI_258810"/>
<dbReference type="GeneID" id="5885643"/>
<evidence type="ECO:0000313" key="2">
    <source>
        <dbReference type="Proteomes" id="UP000008076"/>
    </source>
</evidence>
<dbReference type="OMA" id="CKINSIR"/>
<reference evidence="2" key="1">
    <citation type="submission" date="2007-12" db="EMBL/GenBank/DDBJ databases">
        <title>Annotation of Entamoeba dispar SAW760.</title>
        <authorList>
            <person name="Lorenzi H."/>
            <person name="Inman J."/>
            <person name="Schobel S."/>
            <person name="Amedeo P."/>
            <person name="Caler E."/>
        </authorList>
    </citation>
    <scope>NUCLEOTIDE SEQUENCE [LARGE SCALE GENOMIC DNA]</scope>
    <source>
        <strain evidence="2">ATCC PRA-260 / SAW760</strain>
    </source>
</reference>
<accession>B0EQT4</accession>
<dbReference type="AlphaFoldDB" id="B0EQT4"/>
<name>B0EQT4_ENTDS</name>
<dbReference type="RefSeq" id="XP_001740468.1">
    <property type="nucleotide sequence ID" value="XM_001740416.1"/>
</dbReference>
<gene>
    <name evidence="1" type="ORF">EDI_258810</name>
</gene>
<dbReference type="Proteomes" id="UP000008076">
    <property type="component" value="Unassembled WGS sequence"/>
</dbReference>
<evidence type="ECO:0008006" key="3">
    <source>
        <dbReference type="Google" id="ProtNLM"/>
    </source>
</evidence>
<dbReference type="OrthoDB" id="31864at2759"/>
<evidence type="ECO:0000313" key="1">
    <source>
        <dbReference type="EMBL" id="EDR23114.1"/>
    </source>
</evidence>
<sequence length="509" mass="60076">MVHLENVFLKNVLLYLPTLKDVGRFAQVCKSCEEAINTIYVNPYELTIHHSFDEIIPLFPNLQTFYVRRCPERLYKISANDIPLIEIGEWSESLQPTQVFNTKWFCSKIRKLRMTDFFYMKDTIKHPEYFTQLQELVILNNNDLNIIIKLLKLPTLKKVIIFCGMKEFQELSELFDFNKYKQINFVIIFVLTEYSCKNTKLIEINYNQFINCKFYTRIFTNLTINLPSLPSLPYEKSYGYNQRDAIDTINNNEILNEIYINNDTIIKNNIYSALIKQIWKEYELNTIDLTKLYIHSGIINAQKQNLVIIIPPNLKSLKVFNCQSSIDISKCHLKEIQFRDYKGKPLEVNDDNLEVFEINSSQQVKWYHNGTLLKQDEIFLDANKITSFKITYSNHFINDLNNNTKTIVFKYNDKETILNKIQFFDFEGYYIDFSCVNKQIDFSEYPFDSINIQESHINNLKVNCNSMDLNNVECDNLIIDGICDNINFEDCKINSIRCNIINSLNYVSQ</sequence>
<keyword evidence="2" id="KW-1185">Reference proteome</keyword>